<gene>
    <name evidence="1" type="ORF">AN218_22505</name>
</gene>
<evidence type="ECO:0000313" key="1">
    <source>
        <dbReference type="EMBL" id="OEV09242.1"/>
    </source>
</evidence>
<dbReference type="AlphaFoldDB" id="A0A1E7KZ93"/>
<keyword evidence="2" id="KW-1185">Reference proteome</keyword>
<comment type="caution">
    <text evidence="1">The sequence shown here is derived from an EMBL/GenBank/DDBJ whole genome shotgun (WGS) entry which is preliminary data.</text>
</comment>
<accession>A0A1E7KZ93</accession>
<dbReference type="Proteomes" id="UP000176005">
    <property type="component" value="Unassembled WGS sequence"/>
</dbReference>
<sequence>MSLLSPTGAKILNANDNGVVSGHPAAMAKLEADGLVIPHRRDGGTHWMTEGGWSALAQWRQDNPSASSVPELAGIPPKLPKKQHEAMQTAAGRPDQRVPGIDDRDVYFSGGTWFRRQTLHALWEAGYADYRRCPGEKPLRYDETCRSPLPAVSTPGSAAARFWTGARSCSLRAAAR</sequence>
<organism evidence="1 2">
    <name type="scientific">Streptomyces nanshensis</name>
    <dbReference type="NCBI Taxonomy" id="518642"/>
    <lineage>
        <taxon>Bacteria</taxon>
        <taxon>Bacillati</taxon>
        <taxon>Actinomycetota</taxon>
        <taxon>Actinomycetes</taxon>
        <taxon>Kitasatosporales</taxon>
        <taxon>Streptomycetaceae</taxon>
        <taxon>Streptomyces</taxon>
    </lineage>
</organism>
<evidence type="ECO:0000313" key="2">
    <source>
        <dbReference type="Proteomes" id="UP000176005"/>
    </source>
</evidence>
<proteinExistence type="predicted"/>
<protein>
    <submittedName>
        <fullName evidence="1">Uncharacterized protein</fullName>
    </submittedName>
</protein>
<name>A0A1E7KZ93_9ACTN</name>
<dbReference type="PATRIC" id="fig|518642.10.peg.4748"/>
<dbReference type="EMBL" id="LJGW01000377">
    <property type="protein sequence ID" value="OEV09242.1"/>
    <property type="molecule type" value="Genomic_DNA"/>
</dbReference>
<dbReference type="RefSeq" id="WP_070018713.1">
    <property type="nucleotide sequence ID" value="NZ_LJGW01000377.1"/>
</dbReference>
<reference evidence="1 2" key="1">
    <citation type="journal article" date="2016" name="Front. Microbiol.">
        <title>Comparative Genomics Analysis of Streptomyces Species Reveals Their Adaptation to the Marine Environment and Their Diversity at the Genomic Level.</title>
        <authorList>
            <person name="Tian X."/>
            <person name="Zhang Z."/>
            <person name="Yang T."/>
            <person name="Chen M."/>
            <person name="Li J."/>
            <person name="Chen F."/>
            <person name="Yang J."/>
            <person name="Li W."/>
            <person name="Zhang B."/>
            <person name="Zhang Z."/>
            <person name="Wu J."/>
            <person name="Zhang C."/>
            <person name="Long L."/>
            <person name="Xiao J."/>
        </authorList>
    </citation>
    <scope>NUCLEOTIDE SEQUENCE [LARGE SCALE GENOMIC DNA]</scope>
    <source>
        <strain evidence="1 2">SCSIO 10429</strain>
    </source>
</reference>